<feature type="transmembrane region" description="Helical" evidence="2">
    <location>
        <begin position="178"/>
        <end position="200"/>
    </location>
</feature>
<feature type="transmembrane region" description="Helical" evidence="2">
    <location>
        <begin position="20"/>
        <end position="38"/>
    </location>
</feature>
<dbReference type="AlphaFoldDB" id="A0A852Z8Z3"/>
<gene>
    <name evidence="3" type="ORF">F4554_002335</name>
</gene>
<organism evidence="3 4">
    <name type="scientific">Actinopolymorpha rutila</name>
    <dbReference type="NCBI Taxonomy" id="446787"/>
    <lineage>
        <taxon>Bacteria</taxon>
        <taxon>Bacillati</taxon>
        <taxon>Actinomycetota</taxon>
        <taxon>Actinomycetes</taxon>
        <taxon>Propionibacteriales</taxon>
        <taxon>Actinopolymorphaceae</taxon>
        <taxon>Actinopolymorpha</taxon>
    </lineage>
</organism>
<reference evidence="3 4" key="1">
    <citation type="submission" date="2020-07" db="EMBL/GenBank/DDBJ databases">
        <title>Sequencing the genomes of 1000 actinobacteria strains.</title>
        <authorList>
            <person name="Klenk H.-P."/>
        </authorList>
    </citation>
    <scope>NUCLEOTIDE SEQUENCE [LARGE SCALE GENOMIC DNA]</scope>
    <source>
        <strain evidence="3 4">DSM 18448</strain>
    </source>
</reference>
<feature type="compositionally biased region" description="Basic and acidic residues" evidence="1">
    <location>
        <begin position="306"/>
        <end position="318"/>
    </location>
</feature>
<sequence>MTEGATEAVTQVVRLRPRSVAALAVAGLVGVLGFGWPFLTGAGDAGAAARGAGPNAPYLFLVLLPLVIAVVLAELTEGGMDAKAVAMLGVLSAAGTALRALSPGTGGFEPTLFLVILAARVFGAGFGFALGSVVILASGLATGGVGPWLPFQMVGLAWVGLAAGLLPRASGRAERVLLAGYASVAGFAFGALLNLSFWPFSTSLPAGMSYAAGEPVLTNLRHYAAFYVTTSFGWDCVRAVVNAALILLAGRVVLGTLRRAARRAAFEAPVDFDAPVNVTAPVNVDAPANFGAPAEQSTGQLPPAQRTDRPADTRWARP</sequence>
<dbReference type="EMBL" id="JACBZH010000001">
    <property type="protein sequence ID" value="NYH89697.1"/>
    <property type="molecule type" value="Genomic_DNA"/>
</dbReference>
<dbReference type="InterPro" id="IPR017196">
    <property type="entry name" value="ECF_substrate-spec_UCP037395"/>
</dbReference>
<keyword evidence="2" id="KW-0472">Membrane</keyword>
<keyword evidence="4" id="KW-1185">Reference proteome</keyword>
<feature type="transmembrane region" description="Helical" evidence="2">
    <location>
        <begin position="148"/>
        <end position="166"/>
    </location>
</feature>
<comment type="caution">
    <text evidence="3">The sequence shown here is derived from an EMBL/GenBank/DDBJ whole genome shotgun (WGS) entry which is preliminary data.</text>
</comment>
<feature type="transmembrane region" description="Helical" evidence="2">
    <location>
        <begin position="113"/>
        <end position="136"/>
    </location>
</feature>
<accession>A0A852Z8Z3</accession>
<evidence type="ECO:0000256" key="2">
    <source>
        <dbReference type="SAM" id="Phobius"/>
    </source>
</evidence>
<keyword evidence="2" id="KW-1133">Transmembrane helix</keyword>
<protein>
    <submittedName>
        <fullName evidence="3">Energy-coupling factor transport system substrate-specific component</fullName>
    </submittedName>
</protein>
<dbReference type="Proteomes" id="UP000579605">
    <property type="component" value="Unassembled WGS sequence"/>
</dbReference>
<dbReference type="PIRSF" id="PIRSF037395">
    <property type="entry name" value="UCP037395_ABCper"/>
    <property type="match status" value="1"/>
</dbReference>
<name>A0A852Z8Z3_9ACTN</name>
<proteinExistence type="predicted"/>
<evidence type="ECO:0000313" key="3">
    <source>
        <dbReference type="EMBL" id="NYH89697.1"/>
    </source>
</evidence>
<feature type="transmembrane region" description="Helical" evidence="2">
    <location>
        <begin position="58"/>
        <end position="76"/>
    </location>
</feature>
<feature type="transmembrane region" description="Helical" evidence="2">
    <location>
        <begin position="232"/>
        <end position="254"/>
    </location>
</feature>
<evidence type="ECO:0000313" key="4">
    <source>
        <dbReference type="Proteomes" id="UP000579605"/>
    </source>
</evidence>
<keyword evidence="2" id="KW-0812">Transmembrane</keyword>
<dbReference type="RefSeq" id="WP_337795976.1">
    <property type="nucleotide sequence ID" value="NZ_BAAARR010000010.1"/>
</dbReference>
<feature type="region of interest" description="Disordered" evidence="1">
    <location>
        <begin position="289"/>
        <end position="318"/>
    </location>
</feature>
<evidence type="ECO:0000256" key="1">
    <source>
        <dbReference type="SAM" id="MobiDB-lite"/>
    </source>
</evidence>